<keyword evidence="4" id="KW-0378">Hydrolase</keyword>
<evidence type="ECO:0000313" key="9">
    <source>
        <dbReference type="EMBL" id="SIN90888.1"/>
    </source>
</evidence>
<feature type="region of interest" description="Disordered" evidence="7">
    <location>
        <begin position="1"/>
        <end position="23"/>
    </location>
</feature>
<keyword evidence="10" id="KW-1185">Reference proteome</keyword>
<dbReference type="InterPro" id="IPR039121">
    <property type="entry name" value="NUDT19"/>
</dbReference>
<evidence type="ECO:0000259" key="8">
    <source>
        <dbReference type="PROSITE" id="PS51462"/>
    </source>
</evidence>
<evidence type="ECO:0000256" key="7">
    <source>
        <dbReference type="SAM" id="MobiDB-lite"/>
    </source>
</evidence>
<evidence type="ECO:0000256" key="3">
    <source>
        <dbReference type="ARBA" id="ARBA00022723"/>
    </source>
</evidence>
<organism evidence="9 10">
    <name type="scientific">Parasphingorhabdus marina DSM 22363</name>
    <dbReference type="NCBI Taxonomy" id="1123272"/>
    <lineage>
        <taxon>Bacteria</taxon>
        <taxon>Pseudomonadati</taxon>
        <taxon>Pseudomonadota</taxon>
        <taxon>Alphaproteobacteria</taxon>
        <taxon>Sphingomonadales</taxon>
        <taxon>Sphingomonadaceae</taxon>
        <taxon>Parasphingorhabdus</taxon>
    </lineage>
</organism>
<feature type="domain" description="Nudix hydrolase" evidence="8">
    <location>
        <begin position="23"/>
        <end position="211"/>
    </location>
</feature>
<comment type="cofactor">
    <cofactor evidence="1">
        <name>Mn(2+)</name>
        <dbReference type="ChEBI" id="CHEBI:29035"/>
    </cofactor>
</comment>
<dbReference type="STRING" id="1123272.SAMN02745824_2258"/>
<dbReference type="SUPFAM" id="SSF55811">
    <property type="entry name" value="Nudix"/>
    <property type="match status" value="1"/>
</dbReference>
<evidence type="ECO:0000256" key="6">
    <source>
        <dbReference type="ARBA" id="ARBA00023211"/>
    </source>
</evidence>
<dbReference type="Gene3D" id="3.90.79.10">
    <property type="entry name" value="Nucleoside Triphosphate Pyrophosphohydrolase"/>
    <property type="match status" value="1"/>
</dbReference>
<dbReference type="RefSeq" id="WP_239447419.1">
    <property type="nucleotide sequence ID" value="NZ_FSQW01000002.1"/>
</dbReference>
<evidence type="ECO:0000256" key="5">
    <source>
        <dbReference type="ARBA" id="ARBA00022842"/>
    </source>
</evidence>
<proteinExistence type="predicted"/>
<dbReference type="EMBL" id="FSQW01000002">
    <property type="protein sequence ID" value="SIN90888.1"/>
    <property type="molecule type" value="Genomic_DNA"/>
</dbReference>
<dbReference type="AlphaFoldDB" id="A0A1N6F6G3"/>
<gene>
    <name evidence="9" type="ORF">SAMN02745824_2258</name>
</gene>
<name>A0A1N6F6G3_9SPHN</name>
<dbReference type="PANTHER" id="PTHR12318">
    <property type="entry name" value="TESTOSTERONE-REGULATED PROTEIN RP2"/>
    <property type="match status" value="1"/>
</dbReference>
<sequence length="276" mass="30722">MTENSSSNQTPATDALTGKPMPKPIPASTLIIFRDQQPGKAPDLLMVERSAKMAFAAGAAVFPGGRIDEADFEMARDLGHADIEEFGARIAAIRESIEETGIAVAVRGDLQSRRVQDARAALHEGTGISEICRHMDWELELEKLVPFTRWCPPFAEKRVFDTRFYMIAHEDHEAEATVDETENYNLFWSSAQSVLERADSGKVKIIFPTRRNLERLAQFGSFDEAVDHAAQYPVTMVSPTIEKRGDTVHLCIPENIGYPVTSEPMDAVQRGFKDPK</sequence>
<dbReference type="InterPro" id="IPR015797">
    <property type="entry name" value="NUDIX_hydrolase-like_dom_sf"/>
</dbReference>
<evidence type="ECO:0000313" key="10">
    <source>
        <dbReference type="Proteomes" id="UP000185192"/>
    </source>
</evidence>
<keyword evidence="5" id="KW-0460">Magnesium</keyword>
<keyword evidence="3" id="KW-0479">Metal-binding</keyword>
<dbReference type="Proteomes" id="UP000185192">
    <property type="component" value="Unassembled WGS sequence"/>
</dbReference>
<evidence type="ECO:0000256" key="1">
    <source>
        <dbReference type="ARBA" id="ARBA00001936"/>
    </source>
</evidence>
<dbReference type="GO" id="GO:0046872">
    <property type="term" value="F:metal ion binding"/>
    <property type="evidence" value="ECO:0007669"/>
    <property type="project" value="UniProtKB-KW"/>
</dbReference>
<comment type="cofactor">
    <cofactor evidence="2">
        <name>Mg(2+)</name>
        <dbReference type="ChEBI" id="CHEBI:18420"/>
    </cofactor>
</comment>
<keyword evidence="6" id="KW-0464">Manganese</keyword>
<reference evidence="10" key="1">
    <citation type="submission" date="2016-11" db="EMBL/GenBank/DDBJ databases">
        <authorList>
            <person name="Varghese N."/>
            <person name="Submissions S."/>
        </authorList>
    </citation>
    <scope>NUCLEOTIDE SEQUENCE [LARGE SCALE GENOMIC DNA]</scope>
    <source>
        <strain evidence="10">DSM 22363</strain>
    </source>
</reference>
<feature type="compositionally biased region" description="Polar residues" evidence="7">
    <location>
        <begin position="1"/>
        <end position="12"/>
    </location>
</feature>
<dbReference type="PANTHER" id="PTHR12318:SF0">
    <property type="entry name" value="ACYL-COENZYME A DIPHOSPHATASE NUDT19"/>
    <property type="match status" value="1"/>
</dbReference>
<dbReference type="PROSITE" id="PS51462">
    <property type="entry name" value="NUDIX"/>
    <property type="match status" value="1"/>
</dbReference>
<evidence type="ECO:0000256" key="2">
    <source>
        <dbReference type="ARBA" id="ARBA00001946"/>
    </source>
</evidence>
<dbReference type="GO" id="GO:0016818">
    <property type="term" value="F:hydrolase activity, acting on acid anhydrides, in phosphorus-containing anhydrides"/>
    <property type="evidence" value="ECO:0007669"/>
    <property type="project" value="InterPro"/>
</dbReference>
<protein>
    <submittedName>
        <fullName evidence="9">NUDIX domain-containing protein</fullName>
    </submittedName>
</protein>
<dbReference type="InterPro" id="IPR000086">
    <property type="entry name" value="NUDIX_hydrolase_dom"/>
</dbReference>
<accession>A0A1N6F6G3</accession>
<evidence type="ECO:0000256" key="4">
    <source>
        <dbReference type="ARBA" id="ARBA00022801"/>
    </source>
</evidence>